<reference evidence="2" key="1">
    <citation type="submission" date="2023-07" db="EMBL/GenBank/DDBJ databases">
        <title>draft genome sequence of fig (Ficus carica).</title>
        <authorList>
            <person name="Takahashi T."/>
            <person name="Nishimura K."/>
        </authorList>
    </citation>
    <scope>NUCLEOTIDE SEQUENCE</scope>
</reference>
<name>A0AA88A2G8_FICCA</name>
<sequence>MEGVVNKECNHLRHEGLRHKELYYNVYEKNHAAGTSGYESVTMPDGSNLYVEELLSMDNSGTERVSGEDLTPTNCRRHAGNRRPTVDAGPSRSRGSAGKRKQRDATD</sequence>
<comment type="caution">
    <text evidence="2">The sequence shown here is derived from an EMBL/GenBank/DDBJ whole genome shotgun (WGS) entry which is preliminary data.</text>
</comment>
<dbReference type="AlphaFoldDB" id="A0AA88A2G8"/>
<dbReference type="EMBL" id="BTGU01000019">
    <property type="protein sequence ID" value="GMN45092.1"/>
    <property type="molecule type" value="Genomic_DNA"/>
</dbReference>
<gene>
    <name evidence="2" type="ORF">TIFTF001_014294</name>
</gene>
<feature type="compositionally biased region" description="Basic residues" evidence="1">
    <location>
        <begin position="97"/>
        <end position="107"/>
    </location>
</feature>
<dbReference type="Proteomes" id="UP001187192">
    <property type="component" value="Unassembled WGS sequence"/>
</dbReference>
<organism evidence="2 3">
    <name type="scientific">Ficus carica</name>
    <name type="common">Common fig</name>
    <dbReference type="NCBI Taxonomy" id="3494"/>
    <lineage>
        <taxon>Eukaryota</taxon>
        <taxon>Viridiplantae</taxon>
        <taxon>Streptophyta</taxon>
        <taxon>Embryophyta</taxon>
        <taxon>Tracheophyta</taxon>
        <taxon>Spermatophyta</taxon>
        <taxon>Magnoliopsida</taxon>
        <taxon>eudicotyledons</taxon>
        <taxon>Gunneridae</taxon>
        <taxon>Pentapetalae</taxon>
        <taxon>rosids</taxon>
        <taxon>fabids</taxon>
        <taxon>Rosales</taxon>
        <taxon>Moraceae</taxon>
        <taxon>Ficeae</taxon>
        <taxon>Ficus</taxon>
    </lineage>
</organism>
<evidence type="ECO:0000313" key="3">
    <source>
        <dbReference type="Proteomes" id="UP001187192"/>
    </source>
</evidence>
<keyword evidence="3" id="KW-1185">Reference proteome</keyword>
<evidence type="ECO:0000313" key="2">
    <source>
        <dbReference type="EMBL" id="GMN45092.1"/>
    </source>
</evidence>
<feature type="region of interest" description="Disordered" evidence="1">
    <location>
        <begin position="58"/>
        <end position="107"/>
    </location>
</feature>
<accession>A0AA88A2G8</accession>
<protein>
    <submittedName>
        <fullName evidence="2">Uncharacterized protein</fullName>
    </submittedName>
</protein>
<evidence type="ECO:0000256" key="1">
    <source>
        <dbReference type="SAM" id="MobiDB-lite"/>
    </source>
</evidence>
<proteinExistence type="predicted"/>